<evidence type="ECO:0000256" key="7">
    <source>
        <dbReference type="PROSITE-ProRule" id="PRU01379"/>
    </source>
</evidence>
<accession>A0ABT9CF19</accession>
<protein>
    <submittedName>
        <fullName evidence="9">M14 family zinc carboxypeptidase</fullName>
    </submittedName>
</protein>
<dbReference type="GO" id="GO:0004180">
    <property type="term" value="F:carboxypeptidase activity"/>
    <property type="evidence" value="ECO:0007669"/>
    <property type="project" value="UniProtKB-KW"/>
</dbReference>
<dbReference type="SUPFAM" id="SSF53187">
    <property type="entry name" value="Zn-dependent exopeptidases"/>
    <property type="match status" value="1"/>
</dbReference>
<keyword evidence="5" id="KW-0862">Zinc</keyword>
<keyword evidence="4" id="KW-0378">Hydrolase</keyword>
<dbReference type="EMBL" id="JAUQTB010000010">
    <property type="protein sequence ID" value="MDO7907852.1"/>
    <property type="molecule type" value="Genomic_DNA"/>
</dbReference>
<comment type="caution">
    <text evidence="9">The sequence shown here is derived from an EMBL/GenBank/DDBJ whole genome shotgun (WGS) entry which is preliminary data.</text>
</comment>
<evidence type="ECO:0000256" key="2">
    <source>
        <dbReference type="ARBA" id="ARBA00005988"/>
    </source>
</evidence>
<dbReference type="PANTHER" id="PTHR11705">
    <property type="entry name" value="PROTEASE FAMILY M14 CARBOXYPEPTIDASE A,B"/>
    <property type="match status" value="1"/>
</dbReference>
<dbReference type="RefSeq" id="WP_305025071.1">
    <property type="nucleotide sequence ID" value="NZ_JAUQTB010000010.1"/>
</dbReference>
<dbReference type="PRINTS" id="PR00765">
    <property type="entry name" value="CRBOXYPTASEA"/>
</dbReference>
<dbReference type="PROSITE" id="PS52035">
    <property type="entry name" value="PEPTIDASE_M14"/>
    <property type="match status" value="1"/>
</dbReference>
<dbReference type="Proteomes" id="UP001240171">
    <property type="component" value="Unassembled WGS sequence"/>
</dbReference>
<comment type="similarity">
    <text evidence="2 7">Belongs to the peptidase M14 family.</text>
</comment>
<keyword evidence="10" id="KW-1185">Reference proteome</keyword>
<keyword evidence="9" id="KW-0121">Carboxypeptidase</keyword>
<evidence type="ECO:0000256" key="4">
    <source>
        <dbReference type="ARBA" id="ARBA00022801"/>
    </source>
</evidence>
<dbReference type="PANTHER" id="PTHR11705:SF143">
    <property type="entry name" value="SLL0236 PROTEIN"/>
    <property type="match status" value="1"/>
</dbReference>
<proteinExistence type="inferred from homology"/>
<keyword evidence="3" id="KW-0645">Protease</keyword>
<sequence>MNVYFSMTINTKFRTTTLILLIIVLALAVTVCQPPGRADAAPTSVVNTASVYSYTAMTRDIQELAARYPELVTYHSIGKTAYGREIWAVKLGYGEASVFINGSHHAREWLTSTLNMYMLEQYAAAYQENRKIGTYNVRQILNETSIWFVPMVNPDGVTLQQSGLKAFPQTAWKALVQMNGGSRSFLRWKANAQGIDPNRQYPADWAHIWNSPGSPSWMNYKGNRPLQTAENQSLVQFTYQIDPEIALSYHSAGRILFWNFHTLPQNLMRDKRLADIVSAITGYTQVKPTANPSGGGYTDWFITTFGRPAFTPEIGVKQGETSLPLSAFQAEWSRNRTLGLRIADEGYQLWLNKHRYTRGAKALSGRIQLNQPAAMYNENNFRSASGASVPAQTVQVLAQSGQWYKINTWLGAKWIYLPGKVELMQENENTPVISDTGSTK</sequence>
<organism evidence="9 10">
    <name type="scientific">Paenibacillus lacisoli</name>
    <dbReference type="NCBI Taxonomy" id="3064525"/>
    <lineage>
        <taxon>Bacteria</taxon>
        <taxon>Bacillati</taxon>
        <taxon>Bacillota</taxon>
        <taxon>Bacilli</taxon>
        <taxon>Bacillales</taxon>
        <taxon>Paenibacillaceae</taxon>
        <taxon>Paenibacillus</taxon>
    </lineage>
</organism>
<dbReference type="SMART" id="SM00631">
    <property type="entry name" value="Zn_pept"/>
    <property type="match status" value="1"/>
</dbReference>
<dbReference type="InterPro" id="IPR000834">
    <property type="entry name" value="Peptidase_M14"/>
</dbReference>
<evidence type="ECO:0000313" key="9">
    <source>
        <dbReference type="EMBL" id="MDO7907852.1"/>
    </source>
</evidence>
<evidence type="ECO:0000256" key="5">
    <source>
        <dbReference type="ARBA" id="ARBA00022833"/>
    </source>
</evidence>
<evidence type="ECO:0000313" key="10">
    <source>
        <dbReference type="Proteomes" id="UP001240171"/>
    </source>
</evidence>
<name>A0ABT9CF19_9BACL</name>
<feature type="active site" description="Proton donor/acceptor" evidence="7">
    <location>
        <position position="313"/>
    </location>
</feature>
<evidence type="ECO:0000256" key="6">
    <source>
        <dbReference type="ARBA" id="ARBA00023049"/>
    </source>
</evidence>
<gene>
    <name evidence="9" type="ORF">Q5741_15680</name>
</gene>
<feature type="domain" description="Peptidase M14" evidence="8">
    <location>
        <begin position="50"/>
        <end position="346"/>
    </location>
</feature>
<evidence type="ECO:0000256" key="1">
    <source>
        <dbReference type="ARBA" id="ARBA00001947"/>
    </source>
</evidence>
<keyword evidence="6" id="KW-0482">Metalloprotease</keyword>
<evidence type="ECO:0000256" key="3">
    <source>
        <dbReference type="ARBA" id="ARBA00022670"/>
    </source>
</evidence>
<reference evidence="9 10" key="1">
    <citation type="submission" date="2023-07" db="EMBL/GenBank/DDBJ databases">
        <title>Paenibacillus sp. JX-17 nov. isolated from soil.</title>
        <authorList>
            <person name="Wan Y."/>
            <person name="Liu B."/>
        </authorList>
    </citation>
    <scope>NUCLEOTIDE SEQUENCE [LARGE SCALE GENOMIC DNA]</scope>
    <source>
        <strain evidence="9 10">JX-17</strain>
    </source>
</reference>
<evidence type="ECO:0000259" key="8">
    <source>
        <dbReference type="PROSITE" id="PS52035"/>
    </source>
</evidence>
<dbReference type="Pfam" id="PF00246">
    <property type="entry name" value="Peptidase_M14"/>
    <property type="match status" value="1"/>
</dbReference>
<dbReference type="Gene3D" id="3.40.630.10">
    <property type="entry name" value="Zn peptidases"/>
    <property type="match status" value="1"/>
</dbReference>
<comment type="cofactor">
    <cofactor evidence="1">
        <name>Zn(2+)</name>
        <dbReference type="ChEBI" id="CHEBI:29105"/>
    </cofactor>
</comment>